<organism evidence="1 2">
    <name type="scientific">Niabella ginsengisoli</name>
    <dbReference type="NCBI Taxonomy" id="522298"/>
    <lineage>
        <taxon>Bacteria</taxon>
        <taxon>Pseudomonadati</taxon>
        <taxon>Bacteroidota</taxon>
        <taxon>Chitinophagia</taxon>
        <taxon>Chitinophagales</taxon>
        <taxon>Chitinophagaceae</taxon>
        <taxon>Niabella</taxon>
    </lineage>
</organism>
<gene>
    <name evidence="1" type="ORF">MKP09_06880</name>
</gene>
<keyword evidence="2" id="KW-1185">Reference proteome</keyword>
<evidence type="ECO:0000313" key="1">
    <source>
        <dbReference type="EMBL" id="MCH5597651.1"/>
    </source>
</evidence>
<name>A0ABS9SH56_9BACT</name>
<reference evidence="1 2" key="1">
    <citation type="submission" date="2022-02" db="EMBL/GenBank/DDBJ databases">
        <authorList>
            <person name="Min J."/>
        </authorList>
    </citation>
    <scope>NUCLEOTIDE SEQUENCE [LARGE SCALE GENOMIC DNA]</scope>
    <source>
        <strain evidence="1 2">GR10-1</strain>
    </source>
</reference>
<accession>A0ABS9SH56</accession>
<dbReference type="Gene3D" id="3.40.50.150">
    <property type="entry name" value="Vaccinia Virus protein VP39"/>
    <property type="match status" value="1"/>
</dbReference>
<evidence type="ECO:0000313" key="2">
    <source>
        <dbReference type="Proteomes" id="UP001202248"/>
    </source>
</evidence>
<dbReference type="Proteomes" id="UP001202248">
    <property type="component" value="Unassembled WGS sequence"/>
</dbReference>
<dbReference type="InterPro" id="IPR029063">
    <property type="entry name" value="SAM-dependent_MTases_sf"/>
</dbReference>
<dbReference type="RefSeq" id="WP_240827025.1">
    <property type="nucleotide sequence ID" value="NZ_JAKWBL010000001.1"/>
</dbReference>
<sequence>MSIKYQIINTEDGSHTLKVAGTDITFHSTKGAIQESDHVFIKSGFEHFIQQHPSKKLFPSWK</sequence>
<comment type="caution">
    <text evidence="1">The sequence shown here is derived from an EMBL/GenBank/DDBJ whole genome shotgun (WGS) entry which is preliminary data.</text>
</comment>
<proteinExistence type="predicted"/>
<protein>
    <submittedName>
        <fullName evidence="1">Uncharacterized protein</fullName>
    </submittedName>
</protein>
<dbReference type="EMBL" id="JAKWBL010000001">
    <property type="protein sequence ID" value="MCH5597651.1"/>
    <property type="molecule type" value="Genomic_DNA"/>
</dbReference>